<name>A0A0S7XZ21_UNCSA</name>
<dbReference type="InterPro" id="IPR029052">
    <property type="entry name" value="Metallo-depent_PP-like"/>
</dbReference>
<dbReference type="EMBL" id="LIZX01000062">
    <property type="protein sequence ID" value="KPJ67594.1"/>
    <property type="molecule type" value="Genomic_DNA"/>
</dbReference>
<evidence type="ECO:0000313" key="2">
    <source>
        <dbReference type="Proteomes" id="UP000051861"/>
    </source>
</evidence>
<reference evidence="1 2" key="1">
    <citation type="journal article" date="2015" name="Microbiome">
        <title>Genomic resolution of linkages in carbon, nitrogen, and sulfur cycling among widespread estuary sediment bacteria.</title>
        <authorList>
            <person name="Baker B.J."/>
            <person name="Lazar C.S."/>
            <person name="Teske A.P."/>
            <person name="Dick G.J."/>
        </authorList>
    </citation>
    <scope>NUCLEOTIDE SEQUENCE [LARGE SCALE GENOMIC DNA]</scope>
    <source>
        <strain evidence="1">DG_54_3</strain>
    </source>
</reference>
<proteinExistence type="predicted"/>
<accession>A0A0S7XZ21</accession>
<protein>
    <submittedName>
        <fullName evidence="1">Metallophosphoesterase</fullName>
    </submittedName>
</protein>
<dbReference type="Gene3D" id="3.60.21.10">
    <property type="match status" value="1"/>
</dbReference>
<feature type="non-terminal residue" evidence="1">
    <location>
        <position position="1"/>
    </location>
</feature>
<organism evidence="1 2">
    <name type="scientific">candidate division WOR-1 bacterium DG_54_3</name>
    <dbReference type="NCBI Taxonomy" id="1703775"/>
    <lineage>
        <taxon>Bacteria</taxon>
        <taxon>Bacillati</taxon>
        <taxon>Saganbacteria</taxon>
    </lineage>
</organism>
<dbReference type="AlphaFoldDB" id="A0A0S7XZ21"/>
<dbReference type="Proteomes" id="UP000051861">
    <property type="component" value="Unassembled WGS sequence"/>
</dbReference>
<sequence length="42" mass="5013">IYDSKTKIFTLHRVEYNIEQVQEKMKVAGLPQPLIDRLHFGR</sequence>
<evidence type="ECO:0000313" key="1">
    <source>
        <dbReference type="EMBL" id="KPJ67594.1"/>
    </source>
</evidence>
<comment type="caution">
    <text evidence="1">The sequence shown here is derived from an EMBL/GenBank/DDBJ whole genome shotgun (WGS) entry which is preliminary data.</text>
</comment>
<gene>
    <name evidence="1" type="ORF">AMJ44_07170</name>
</gene>